<evidence type="ECO:0000256" key="5">
    <source>
        <dbReference type="PROSITE-ProRule" id="PRU10141"/>
    </source>
</evidence>
<evidence type="ECO:0000256" key="2">
    <source>
        <dbReference type="ARBA" id="ARBA00022741"/>
    </source>
</evidence>
<dbReference type="InterPro" id="IPR008271">
    <property type="entry name" value="Ser/Thr_kinase_AS"/>
</dbReference>
<dbReference type="Gene3D" id="1.10.510.10">
    <property type="entry name" value="Transferase(Phosphotransferase) domain 1"/>
    <property type="match status" value="1"/>
</dbReference>
<evidence type="ECO:0000256" key="3">
    <source>
        <dbReference type="ARBA" id="ARBA00022777"/>
    </source>
</evidence>
<dbReference type="InterPro" id="IPR017441">
    <property type="entry name" value="Protein_kinase_ATP_BS"/>
</dbReference>
<dbReference type="EMBL" id="JAQNDN010000027">
    <property type="protein sequence ID" value="MDC0675135.1"/>
    <property type="molecule type" value="Genomic_DNA"/>
</dbReference>
<dbReference type="PROSITE" id="PS00107">
    <property type="entry name" value="PROTEIN_KINASE_ATP"/>
    <property type="match status" value="1"/>
</dbReference>
<reference evidence="8 9" key="1">
    <citation type="submission" date="2022-11" db="EMBL/GenBank/DDBJ databases">
        <title>Minimal conservation of predation-associated metabolite biosynthetic gene clusters underscores biosynthetic potential of Myxococcota including descriptions for ten novel species: Archangium lansinium sp. nov., Myxococcus landrumus sp. nov., Nannocystis bai.</title>
        <authorList>
            <person name="Ahearne A."/>
            <person name="Stevens C."/>
            <person name="Dowd S."/>
        </authorList>
    </citation>
    <scope>NUCLEOTIDE SEQUENCE [LARGE SCALE GENOMIC DNA]</scope>
    <source>
        <strain evidence="8 9">NCELM</strain>
    </source>
</reference>
<feature type="compositionally biased region" description="Polar residues" evidence="6">
    <location>
        <begin position="328"/>
        <end position="337"/>
    </location>
</feature>
<organism evidence="8 9">
    <name type="scientific">Nannocystis radixulma</name>
    <dbReference type="NCBI Taxonomy" id="2995305"/>
    <lineage>
        <taxon>Bacteria</taxon>
        <taxon>Pseudomonadati</taxon>
        <taxon>Myxococcota</taxon>
        <taxon>Polyangia</taxon>
        <taxon>Nannocystales</taxon>
        <taxon>Nannocystaceae</taxon>
        <taxon>Nannocystis</taxon>
    </lineage>
</organism>
<evidence type="ECO:0000313" key="8">
    <source>
        <dbReference type="EMBL" id="MDC0675135.1"/>
    </source>
</evidence>
<dbReference type="Proteomes" id="UP001217838">
    <property type="component" value="Unassembled WGS sequence"/>
</dbReference>
<evidence type="ECO:0000256" key="6">
    <source>
        <dbReference type="SAM" id="MobiDB-lite"/>
    </source>
</evidence>
<feature type="region of interest" description="Disordered" evidence="6">
    <location>
        <begin position="323"/>
        <end position="345"/>
    </location>
</feature>
<dbReference type="RefSeq" id="WP_272009917.1">
    <property type="nucleotide sequence ID" value="NZ_JAQNDN010000027.1"/>
</dbReference>
<gene>
    <name evidence="8" type="ORF">POL58_45760</name>
</gene>
<dbReference type="InterPro" id="IPR011009">
    <property type="entry name" value="Kinase-like_dom_sf"/>
</dbReference>
<name>A0ABT5BLU6_9BACT</name>
<dbReference type="Gene3D" id="3.30.200.20">
    <property type="entry name" value="Phosphorylase Kinase, domain 1"/>
    <property type="match status" value="1"/>
</dbReference>
<dbReference type="PROSITE" id="PS50011">
    <property type="entry name" value="PROTEIN_KINASE_DOM"/>
    <property type="match status" value="1"/>
</dbReference>
<dbReference type="GO" id="GO:0016301">
    <property type="term" value="F:kinase activity"/>
    <property type="evidence" value="ECO:0007669"/>
    <property type="project" value="UniProtKB-KW"/>
</dbReference>
<dbReference type="CDD" id="cd14014">
    <property type="entry name" value="STKc_PknB_like"/>
    <property type="match status" value="1"/>
</dbReference>
<feature type="binding site" evidence="5">
    <location>
        <position position="46"/>
    </location>
    <ligand>
        <name>ATP</name>
        <dbReference type="ChEBI" id="CHEBI:30616"/>
    </ligand>
</feature>
<dbReference type="Pfam" id="PF00069">
    <property type="entry name" value="Pkinase"/>
    <property type="match status" value="1"/>
</dbReference>
<comment type="caution">
    <text evidence="8">The sequence shown here is derived from an EMBL/GenBank/DDBJ whole genome shotgun (WGS) entry which is preliminary data.</text>
</comment>
<keyword evidence="2 5" id="KW-0547">Nucleotide-binding</keyword>
<dbReference type="InterPro" id="IPR000719">
    <property type="entry name" value="Prot_kinase_dom"/>
</dbReference>
<feature type="compositionally biased region" description="Pro residues" evidence="6">
    <location>
        <begin position="395"/>
        <end position="408"/>
    </location>
</feature>
<feature type="domain" description="Protein kinase" evidence="7">
    <location>
        <begin position="17"/>
        <end position="283"/>
    </location>
</feature>
<dbReference type="SMART" id="SM00220">
    <property type="entry name" value="S_TKc"/>
    <property type="match status" value="1"/>
</dbReference>
<dbReference type="PANTHER" id="PTHR43289:SF6">
    <property type="entry name" value="SERINE_THREONINE-PROTEIN KINASE NEKL-3"/>
    <property type="match status" value="1"/>
</dbReference>
<evidence type="ECO:0000259" key="7">
    <source>
        <dbReference type="PROSITE" id="PS50011"/>
    </source>
</evidence>
<keyword evidence="3 8" id="KW-0418">Kinase</keyword>
<sequence length="539" mass="57250">MIDPPMNLVGAVLEGRYQVVRLLGHGGMGSVFAGEDTKLKRRCALKVLHPRLAQDREHVERFLREAQMIASFDHPNIVDIYSYGEDPTGPVYFAMELLQGEDLDSRLRARAERPFGAHHCCLWALQIAEAVATVHDAGLIHRDLKVANVFLARRRDGEEVCKLLDFGIARAQESSDLTRTGITLGTPSYMSPEQVRNEPLDGRSDIYSFGVLLYKLLTGRVPFAGEPLQVAMAQCDTPPPPPSTLVSGISANLEAIVLTSLAKRPDERFQTMRALATALREVLSEEAPELAAVLHRVTSVTVSVPLPSASALAARSTMVAVQDAPTPGRSSSQTGITAAQLPPPPTHRGLRVSAIVGASVLALLVGAVALQGAGERTAPVEAASESSQVLATAPVPEPPAGPATPPESPAMLPSPQSPSPPESPALQIAPALPDVPPAPAGEVELPPLEPEAPVARGAADPPSRPTDPLRQLEREAKKCRRLHRAVGGRKIEVDYAVGSDGKVVRAVPAMADALGNCLADAVRATRFEPKMALGRKVSL</sequence>
<evidence type="ECO:0000313" key="9">
    <source>
        <dbReference type="Proteomes" id="UP001217838"/>
    </source>
</evidence>
<keyword evidence="4 5" id="KW-0067">ATP-binding</keyword>
<dbReference type="SUPFAM" id="SSF56112">
    <property type="entry name" value="Protein kinase-like (PK-like)"/>
    <property type="match status" value="1"/>
</dbReference>
<dbReference type="PANTHER" id="PTHR43289">
    <property type="entry name" value="MITOGEN-ACTIVATED PROTEIN KINASE KINASE KINASE 20-RELATED"/>
    <property type="match status" value="1"/>
</dbReference>
<accession>A0ABT5BLU6</accession>
<feature type="region of interest" description="Disordered" evidence="6">
    <location>
        <begin position="379"/>
        <end position="470"/>
    </location>
</feature>
<dbReference type="PROSITE" id="PS00108">
    <property type="entry name" value="PROTEIN_KINASE_ST"/>
    <property type="match status" value="1"/>
</dbReference>
<keyword evidence="9" id="KW-1185">Reference proteome</keyword>
<evidence type="ECO:0000256" key="1">
    <source>
        <dbReference type="ARBA" id="ARBA00022679"/>
    </source>
</evidence>
<feature type="compositionally biased region" description="Low complexity" evidence="6">
    <location>
        <begin position="440"/>
        <end position="455"/>
    </location>
</feature>
<keyword evidence="1" id="KW-0808">Transferase</keyword>
<protein>
    <submittedName>
        <fullName evidence="8">Protein kinase</fullName>
    </submittedName>
</protein>
<proteinExistence type="predicted"/>
<evidence type="ECO:0000256" key="4">
    <source>
        <dbReference type="ARBA" id="ARBA00022840"/>
    </source>
</evidence>